<dbReference type="InterPro" id="IPR006479">
    <property type="entry name" value="Holin"/>
</dbReference>
<accession>A0A1I5MS72</accession>
<evidence type="ECO:0000313" key="7">
    <source>
        <dbReference type="Proteomes" id="UP000198892"/>
    </source>
</evidence>
<dbReference type="Proteomes" id="UP000198892">
    <property type="component" value="Unassembled WGS sequence"/>
</dbReference>
<dbReference type="AlphaFoldDB" id="A0A1I5MS72"/>
<keyword evidence="2 5" id="KW-0812">Transmembrane</keyword>
<dbReference type="GO" id="GO:0016020">
    <property type="term" value="C:membrane"/>
    <property type="evidence" value="ECO:0007669"/>
    <property type="project" value="UniProtKB-SubCell"/>
</dbReference>
<evidence type="ECO:0000256" key="2">
    <source>
        <dbReference type="ARBA" id="ARBA00022692"/>
    </source>
</evidence>
<dbReference type="NCBIfam" id="TIGR01592">
    <property type="entry name" value="holin_SPP1"/>
    <property type="match status" value="1"/>
</dbReference>
<feature type="transmembrane region" description="Helical" evidence="5">
    <location>
        <begin position="43"/>
        <end position="61"/>
    </location>
</feature>
<dbReference type="Pfam" id="PF04688">
    <property type="entry name" value="Holin_SPP1"/>
    <property type="match status" value="1"/>
</dbReference>
<dbReference type="STRING" id="1884432.SAMN05518683_102308"/>
<organism evidence="6 7">
    <name type="scientific">Salibacterium halotolerans</name>
    <dbReference type="NCBI Taxonomy" id="1884432"/>
    <lineage>
        <taxon>Bacteria</taxon>
        <taxon>Bacillati</taxon>
        <taxon>Bacillota</taxon>
        <taxon>Bacilli</taxon>
        <taxon>Bacillales</taxon>
        <taxon>Bacillaceae</taxon>
    </lineage>
</organism>
<evidence type="ECO:0000256" key="1">
    <source>
        <dbReference type="ARBA" id="ARBA00004370"/>
    </source>
</evidence>
<sequence>MIQFFKGLDAGTVTRTIIMVVAFINQGLAIFGQSPLPIDEQNLELFVSFIFSAVTAVIAWWKNNNFTKEAKWAQEYLESKKQ</sequence>
<proteinExistence type="predicted"/>
<evidence type="ECO:0000256" key="5">
    <source>
        <dbReference type="SAM" id="Phobius"/>
    </source>
</evidence>
<gene>
    <name evidence="6" type="ORF">SAMN05518683_102308</name>
</gene>
<evidence type="ECO:0000313" key="6">
    <source>
        <dbReference type="EMBL" id="SFP11826.1"/>
    </source>
</evidence>
<feature type="transmembrane region" description="Helical" evidence="5">
    <location>
        <begin position="12"/>
        <end position="31"/>
    </location>
</feature>
<keyword evidence="4 5" id="KW-0472">Membrane</keyword>
<name>A0A1I5MS72_9BACI</name>
<protein>
    <submittedName>
        <fullName evidence="6">Holin, SPP1 family</fullName>
    </submittedName>
</protein>
<evidence type="ECO:0000256" key="4">
    <source>
        <dbReference type="ARBA" id="ARBA00023136"/>
    </source>
</evidence>
<evidence type="ECO:0000256" key="3">
    <source>
        <dbReference type="ARBA" id="ARBA00022989"/>
    </source>
</evidence>
<dbReference type="EMBL" id="FOXD01000002">
    <property type="protein sequence ID" value="SFP11826.1"/>
    <property type="molecule type" value="Genomic_DNA"/>
</dbReference>
<dbReference type="RefSeq" id="WP_093335137.1">
    <property type="nucleotide sequence ID" value="NZ_FOXD01000002.1"/>
</dbReference>
<keyword evidence="3 5" id="KW-1133">Transmembrane helix</keyword>
<dbReference type="OrthoDB" id="2405362at2"/>
<keyword evidence="7" id="KW-1185">Reference proteome</keyword>
<reference evidence="7" key="1">
    <citation type="submission" date="2016-10" db="EMBL/GenBank/DDBJ databases">
        <authorList>
            <person name="Varghese N."/>
            <person name="Submissions S."/>
        </authorList>
    </citation>
    <scope>NUCLEOTIDE SEQUENCE [LARGE SCALE GENOMIC DNA]</scope>
    <source>
        <strain evidence="7">S7</strain>
    </source>
</reference>
<comment type="subcellular location">
    <subcellularLocation>
        <location evidence="1">Membrane</location>
    </subcellularLocation>
</comment>